<proteinExistence type="predicted"/>
<keyword evidence="6" id="KW-0812">Transmembrane</keyword>
<reference evidence="8" key="1">
    <citation type="journal article" date="2021" name="Sci. Rep.">
        <title>Diploid genomic architecture of Nitzschia inconspicua, an elite biomass production diatom.</title>
        <authorList>
            <person name="Oliver A."/>
            <person name="Podell S."/>
            <person name="Pinowska A."/>
            <person name="Traller J.C."/>
            <person name="Smith S.R."/>
            <person name="McClure R."/>
            <person name="Beliaev A."/>
            <person name="Bohutskyi P."/>
            <person name="Hill E.A."/>
            <person name="Rabines A."/>
            <person name="Zheng H."/>
            <person name="Allen L.Z."/>
            <person name="Kuo A."/>
            <person name="Grigoriev I.V."/>
            <person name="Allen A.E."/>
            <person name="Hazlebeck D."/>
            <person name="Allen E.E."/>
        </authorList>
    </citation>
    <scope>NUCLEOTIDE SEQUENCE</scope>
    <source>
        <strain evidence="8">Hildebrandi</strain>
    </source>
</reference>
<dbReference type="InterPro" id="IPR053238">
    <property type="entry name" value="RING-H2_zinc_finger"/>
</dbReference>
<keyword evidence="6" id="KW-1133">Transmembrane helix</keyword>
<feature type="transmembrane region" description="Helical" evidence="6">
    <location>
        <begin position="39"/>
        <end position="59"/>
    </location>
</feature>
<keyword evidence="2 4" id="KW-0863">Zinc-finger</keyword>
<evidence type="ECO:0000256" key="4">
    <source>
        <dbReference type="PROSITE-ProRule" id="PRU00175"/>
    </source>
</evidence>
<organism evidence="8 9">
    <name type="scientific">Nitzschia inconspicua</name>
    <dbReference type="NCBI Taxonomy" id="303405"/>
    <lineage>
        <taxon>Eukaryota</taxon>
        <taxon>Sar</taxon>
        <taxon>Stramenopiles</taxon>
        <taxon>Ochrophyta</taxon>
        <taxon>Bacillariophyta</taxon>
        <taxon>Bacillariophyceae</taxon>
        <taxon>Bacillariophycidae</taxon>
        <taxon>Bacillariales</taxon>
        <taxon>Bacillariaceae</taxon>
        <taxon>Nitzschia</taxon>
    </lineage>
</organism>
<keyword evidence="9" id="KW-1185">Reference proteome</keyword>
<evidence type="ECO:0000256" key="6">
    <source>
        <dbReference type="SAM" id="Phobius"/>
    </source>
</evidence>
<dbReference type="GO" id="GO:0008270">
    <property type="term" value="F:zinc ion binding"/>
    <property type="evidence" value="ECO:0007669"/>
    <property type="project" value="UniProtKB-KW"/>
</dbReference>
<evidence type="ECO:0000313" key="9">
    <source>
        <dbReference type="Proteomes" id="UP000693970"/>
    </source>
</evidence>
<keyword evidence="6" id="KW-0472">Membrane</keyword>
<dbReference type="EMBL" id="JAGRRH010000024">
    <property type="protein sequence ID" value="KAG7342664.1"/>
    <property type="molecule type" value="Genomic_DNA"/>
</dbReference>
<evidence type="ECO:0000259" key="7">
    <source>
        <dbReference type="PROSITE" id="PS50089"/>
    </source>
</evidence>
<evidence type="ECO:0000256" key="2">
    <source>
        <dbReference type="ARBA" id="ARBA00022771"/>
    </source>
</evidence>
<dbReference type="PANTHER" id="PTHR14155:SF627">
    <property type="entry name" value="OS06G0192800 PROTEIN"/>
    <property type="match status" value="1"/>
</dbReference>
<protein>
    <submittedName>
        <fullName evidence="8">Ring finger domain containing protein</fullName>
    </submittedName>
</protein>
<dbReference type="AlphaFoldDB" id="A0A9K3KFA5"/>
<keyword evidence="3" id="KW-0862">Zinc</keyword>
<evidence type="ECO:0000256" key="3">
    <source>
        <dbReference type="ARBA" id="ARBA00022833"/>
    </source>
</evidence>
<comment type="caution">
    <text evidence="8">The sequence shown here is derived from an EMBL/GenBank/DDBJ whole genome shotgun (WGS) entry which is preliminary data.</text>
</comment>
<evidence type="ECO:0000256" key="1">
    <source>
        <dbReference type="ARBA" id="ARBA00022723"/>
    </source>
</evidence>
<name>A0A9K3KFA5_9STRA</name>
<reference evidence="8" key="2">
    <citation type="submission" date="2021-04" db="EMBL/GenBank/DDBJ databases">
        <authorList>
            <person name="Podell S."/>
        </authorList>
    </citation>
    <scope>NUCLEOTIDE SEQUENCE</scope>
    <source>
        <strain evidence="8">Hildebrandi</strain>
    </source>
</reference>
<dbReference type="Proteomes" id="UP000693970">
    <property type="component" value="Unassembled WGS sequence"/>
</dbReference>
<dbReference type="PANTHER" id="PTHR14155">
    <property type="entry name" value="RING FINGER DOMAIN-CONTAINING"/>
    <property type="match status" value="1"/>
</dbReference>
<dbReference type="OrthoDB" id="49381at2759"/>
<evidence type="ECO:0000256" key="5">
    <source>
        <dbReference type="SAM" id="MobiDB-lite"/>
    </source>
</evidence>
<evidence type="ECO:0000313" key="8">
    <source>
        <dbReference type="EMBL" id="KAG7342664.1"/>
    </source>
</evidence>
<sequence length="229" mass="26281">MTSRYELPDITVRQPPTSDEDSTVSVSDGLMSPIMKKRCITWIIIVPVVLSFVLFVWHYQRKRRIEASTEEPLATTSVEDSTKNRQILSNPEILRSIYHQVFEVLGNQTELDKHNLRTVDAVDLEGRQCHVLSQDQDVSRGKTADDTTVLVFHMDREKKDERCCTGTICTVCLESYRTGDVIVWSDDPECCHVYHKECLVDYLSKRKNPSTKENPCPICRRNFCPGNVV</sequence>
<dbReference type="SMART" id="SM00184">
    <property type="entry name" value="RING"/>
    <property type="match status" value="1"/>
</dbReference>
<keyword evidence="1" id="KW-0479">Metal-binding</keyword>
<accession>A0A9K3KFA5</accession>
<dbReference type="PROSITE" id="PS50089">
    <property type="entry name" value="ZF_RING_2"/>
    <property type="match status" value="1"/>
</dbReference>
<feature type="region of interest" description="Disordered" evidence="5">
    <location>
        <begin position="1"/>
        <end position="26"/>
    </location>
</feature>
<gene>
    <name evidence="8" type="ORF">IV203_020608</name>
</gene>
<dbReference type="InterPro" id="IPR001841">
    <property type="entry name" value="Znf_RING"/>
</dbReference>
<dbReference type="Pfam" id="PF13639">
    <property type="entry name" value="zf-RING_2"/>
    <property type="match status" value="1"/>
</dbReference>
<feature type="domain" description="RING-type" evidence="7">
    <location>
        <begin position="169"/>
        <end position="220"/>
    </location>
</feature>